<gene>
    <name evidence="1" type="ORF">KC01_LOCUS11291</name>
</gene>
<sequence length="178" mass="18705">MPAAFSDVPELGAGNLDRALSKPALAKDSQCQCRSLPAASVAIREISCSDLVKEQKEDESLKELCEMVCPAAEAVRKPGASSPPCYATPGRHGGIPVSRGQRMVRGPIMGPFLKGGGCYGLGLMGGLGLFLCLRPAAPVSCVHRGDQLALKQWACSHTQSAHAHIAWWIGARALSARS</sequence>
<evidence type="ECO:0000313" key="2">
    <source>
        <dbReference type="Proteomes" id="UP001497482"/>
    </source>
</evidence>
<dbReference type="Proteomes" id="UP001497482">
    <property type="component" value="Chromosome 14"/>
</dbReference>
<organism evidence="1 2">
    <name type="scientific">Knipowitschia caucasica</name>
    <name type="common">Caucasian dwarf goby</name>
    <name type="synonym">Pomatoschistus caucasicus</name>
    <dbReference type="NCBI Taxonomy" id="637954"/>
    <lineage>
        <taxon>Eukaryota</taxon>
        <taxon>Metazoa</taxon>
        <taxon>Chordata</taxon>
        <taxon>Craniata</taxon>
        <taxon>Vertebrata</taxon>
        <taxon>Euteleostomi</taxon>
        <taxon>Actinopterygii</taxon>
        <taxon>Neopterygii</taxon>
        <taxon>Teleostei</taxon>
        <taxon>Neoteleostei</taxon>
        <taxon>Acanthomorphata</taxon>
        <taxon>Gobiaria</taxon>
        <taxon>Gobiiformes</taxon>
        <taxon>Gobioidei</taxon>
        <taxon>Gobiidae</taxon>
        <taxon>Gobiinae</taxon>
        <taxon>Knipowitschia</taxon>
    </lineage>
</organism>
<accession>A0AAV2JY48</accession>
<evidence type="ECO:0000313" key="1">
    <source>
        <dbReference type="EMBL" id="CAL1580452.1"/>
    </source>
</evidence>
<keyword evidence="2" id="KW-1185">Reference proteome</keyword>
<protein>
    <submittedName>
        <fullName evidence="1">Uncharacterized protein</fullName>
    </submittedName>
</protein>
<dbReference type="AlphaFoldDB" id="A0AAV2JY48"/>
<name>A0AAV2JY48_KNICA</name>
<reference evidence="1 2" key="1">
    <citation type="submission" date="2024-04" db="EMBL/GenBank/DDBJ databases">
        <authorList>
            <person name="Waldvogel A.-M."/>
            <person name="Schoenle A."/>
        </authorList>
    </citation>
    <scope>NUCLEOTIDE SEQUENCE [LARGE SCALE GENOMIC DNA]</scope>
</reference>
<proteinExistence type="predicted"/>
<dbReference type="EMBL" id="OZ035836">
    <property type="protein sequence ID" value="CAL1580452.1"/>
    <property type="molecule type" value="Genomic_DNA"/>
</dbReference>